<keyword evidence="2" id="KW-1185">Reference proteome</keyword>
<accession>A0A2P5A9E0</accession>
<sequence>MEDLGECVGILEILIGAPAPDATTLAEQADLNAASIAELQRTVRDNQKDMVDQYNDMRKEILALADHVEARLASMEGDVSLLKRVSVGPSSSNEKGGDSKLK</sequence>
<proteinExistence type="predicted"/>
<dbReference type="OrthoDB" id="10494285at2759"/>
<gene>
    <name evidence="1" type="ORF">PanWU01x14_354890</name>
</gene>
<dbReference type="STRING" id="3476.A0A2P5A9E0"/>
<evidence type="ECO:0000313" key="2">
    <source>
        <dbReference type="Proteomes" id="UP000237105"/>
    </source>
</evidence>
<organism evidence="1 2">
    <name type="scientific">Parasponia andersonii</name>
    <name type="common">Sponia andersonii</name>
    <dbReference type="NCBI Taxonomy" id="3476"/>
    <lineage>
        <taxon>Eukaryota</taxon>
        <taxon>Viridiplantae</taxon>
        <taxon>Streptophyta</taxon>
        <taxon>Embryophyta</taxon>
        <taxon>Tracheophyta</taxon>
        <taxon>Spermatophyta</taxon>
        <taxon>Magnoliopsida</taxon>
        <taxon>eudicotyledons</taxon>
        <taxon>Gunneridae</taxon>
        <taxon>Pentapetalae</taxon>
        <taxon>rosids</taxon>
        <taxon>fabids</taxon>
        <taxon>Rosales</taxon>
        <taxon>Cannabaceae</taxon>
        <taxon>Parasponia</taxon>
    </lineage>
</organism>
<feature type="non-terminal residue" evidence="1">
    <location>
        <position position="102"/>
    </location>
</feature>
<dbReference type="AlphaFoldDB" id="A0A2P5A9E0"/>
<comment type="caution">
    <text evidence="1">The sequence shown here is derived from an EMBL/GenBank/DDBJ whole genome shotgun (WGS) entry which is preliminary data.</text>
</comment>
<reference evidence="2" key="1">
    <citation type="submission" date="2016-06" db="EMBL/GenBank/DDBJ databases">
        <title>Parallel loss of symbiosis genes in relatives of nitrogen-fixing non-legume Parasponia.</title>
        <authorList>
            <person name="Van Velzen R."/>
            <person name="Holmer R."/>
            <person name="Bu F."/>
            <person name="Rutten L."/>
            <person name="Van Zeijl A."/>
            <person name="Liu W."/>
            <person name="Santuari L."/>
            <person name="Cao Q."/>
            <person name="Sharma T."/>
            <person name="Shen D."/>
            <person name="Roswanjaya Y."/>
            <person name="Wardhani T."/>
            <person name="Kalhor M.S."/>
            <person name="Jansen J."/>
            <person name="Van den Hoogen J."/>
            <person name="Gungor B."/>
            <person name="Hartog M."/>
            <person name="Hontelez J."/>
            <person name="Verver J."/>
            <person name="Yang W.-C."/>
            <person name="Schijlen E."/>
            <person name="Repin R."/>
            <person name="Schilthuizen M."/>
            <person name="Schranz E."/>
            <person name="Heidstra R."/>
            <person name="Miyata K."/>
            <person name="Fedorova E."/>
            <person name="Kohlen W."/>
            <person name="Bisseling T."/>
            <person name="Smit S."/>
            <person name="Geurts R."/>
        </authorList>
    </citation>
    <scope>NUCLEOTIDE SEQUENCE [LARGE SCALE GENOMIC DNA]</scope>
    <source>
        <strain evidence="2">cv. WU1-14</strain>
    </source>
</reference>
<dbReference type="EMBL" id="JXTB01000753">
    <property type="protein sequence ID" value="PON33158.1"/>
    <property type="molecule type" value="Genomic_DNA"/>
</dbReference>
<evidence type="ECO:0000313" key="1">
    <source>
        <dbReference type="EMBL" id="PON33158.1"/>
    </source>
</evidence>
<name>A0A2P5A9E0_PARAD</name>
<protein>
    <submittedName>
        <fullName evidence="1">Uncharacterized protein</fullName>
    </submittedName>
</protein>
<dbReference type="Proteomes" id="UP000237105">
    <property type="component" value="Unassembled WGS sequence"/>
</dbReference>